<evidence type="ECO:0000256" key="1">
    <source>
        <dbReference type="SAM" id="MobiDB-lite"/>
    </source>
</evidence>
<feature type="region of interest" description="Disordered" evidence="1">
    <location>
        <begin position="53"/>
        <end position="114"/>
    </location>
</feature>
<proteinExistence type="predicted"/>
<dbReference type="Pfam" id="PF12796">
    <property type="entry name" value="Ank_2"/>
    <property type="match status" value="1"/>
</dbReference>
<feature type="region of interest" description="Disordered" evidence="1">
    <location>
        <begin position="585"/>
        <end position="609"/>
    </location>
</feature>
<dbReference type="Proteomes" id="UP000001396">
    <property type="component" value="Unassembled WGS sequence"/>
</dbReference>
<feature type="compositionally biased region" description="Low complexity" evidence="1">
    <location>
        <begin position="758"/>
        <end position="774"/>
    </location>
</feature>
<dbReference type="EMBL" id="ADBJ01000018">
    <property type="protein sequence ID" value="EFA82703.1"/>
    <property type="molecule type" value="Genomic_DNA"/>
</dbReference>
<dbReference type="InterPro" id="IPR052050">
    <property type="entry name" value="SecEffector_AnkRepeat"/>
</dbReference>
<feature type="compositionally biased region" description="Polar residues" evidence="1">
    <location>
        <begin position="1"/>
        <end position="14"/>
    </location>
</feature>
<protein>
    <submittedName>
        <fullName evidence="3">Ubiquitin-conjugating enzyme</fullName>
    </submittedName>
</protein>
<dbReference type="InterPro" id="IPR002110">
    <property type="entry name" value="Ankyrin_rpt"/>
</dbReference>
<dbReference type="Pfam" id="PF23043">
    <property type="entry name" value="SH3-B_UBE2O"/>
    <property type="match status" value="1"/>
</dbReference>
<dbReference type="InterPro" id="IPR057734">
    <property type="entry name" value="UBE2O-like_SH3-C"/>
</dbReference>
<accession>D3B7G0</accession>
<evidence type="ECO:0000313" key="3">
    <source>
        <dbReference type="EMBL" id="EFA82703.1"/>
    </source>
</evidence>
<feature type="region of interest" description="Disordered" evidence="1">
    <location>
        <begin position="502"/>
        <end position="528"/>
    </location>
</feature>
<dbReference type="Pfam" id="PF23044">
    <property type="entry name" value="SH3-C_UBE2O"/>
    <property type="match status" value="1"/>
</dbReference>
<dbReference type="InterPro" id="IPR036770">
    <property type="entry name" value="Ankyrin_rpt-contain_sf"/>
</dbReference>
<name>D3B7G0_HETP5</name>
<dbReference type="SMART" id="SM00248">
    <property type="entry name" value="ANK"/>
    <property type="match status" value="4"/>
</dbReference>
<dbReference type="SUPFAM" id="SSF140860">
    <property type="entry name" value="Pseudo ankyrin repeat-like"/>
    <property type="match status" value="2"/>
</dbReference>
<dbReference type="STRING" id="670386.D3B7G0"/>
<feature type="domain" description="UBC core" evidence="2">
    <location>
        <begin position="660"/>
        <end position="839"/>
    </location>
</feature>
<evidence type="ECO:0000313" key="4">
    <source>
        <dbReference type="Proteomes" id="UP000001396"/>
    </source>
</evidence>
<dbReference type="Gene3D" id="3.10.110.10">
    <property type="entry name" value="Ubiquitin Conjugating Enzyme"/>
    <property type="match status" value="1"/>
</dbReference>
<sequence>MSTNDDNSSTSKIIQPQQQQQQQAETTKVERNIFKEDIVTFINPTHQSQEFGVVAKLSWEDNDNLDDDDEEDDGKDDKDSEDEELDDEDDDDDEEDGDDCENEDSLNSEDSDSFVDMDETINTYKFKNQVSGVLIQKPDGSLLELDFSELTMVDRTLYIGDNVQRNQSDSAQLGKVLSMKKTYHVIPFEFLNTLIDTTRTFDETWFVTTDHVRPPTEYQYGVLVMDQESKVIGSITEDRVELKIKSLDDPNLVGNFLMSKMIKVEGLYDESVCKGKIVNSVRGKGLIMDVKSVNVDVNWYFYIDLDADEPNPKQKTQDVILIKDDYDYSIMGESVLYRDKEGVEQGGMVWYTETKYKILWQDGLVTLEASLDLTCVDNLSTDYFPGDVVEPAEKEKKTKWGVIKQYNPEKRTCSVYWKSKSDSELPVELEEDVSVYLIEYIEDDNIDESDFVLRKDSASINPLADVVGQVIGKSNETCQVVVRWNNGCEETLYPQDLAVVEQDDEEVDDDDDQDSDTMDAYDPADYEDDINDEANISKVARRMMDHEDELVKAHQTTGNSFLQNVLNYIKKYKDDIGRLAGLSINDNNNNNSNSIDNSNSNNSNNNNNVKVNDKEVLEESSKVEEEVEVDDNNEERGEFELLTSIDNHAFFNEKVSMTSKFLSAINKEIKLLQTSLPKGIYVKGYSERMNLLQALIVGPGDTVYENGVFIFDIYLPNQYPFVPPKVFYHSVTFKLHPNLYVNGNTPITTSSTDPVASNNTNNNENNNNNNSNHNILGITLPPSEGFSGDTFITLNNLPIRKLVHHLPLLKVVQNQYRYDSWPSDVLSFAVQERCSTETIKFLLDNRTDQDIIPSIFNAIKNTDIATIDLILKSVSSQFLNENQSKLTIKIIASNGDTEIVDYLQSKFKTIDWIGSIEYAACRKQFDIVRYLVGFIPDNTILSDNTVAAVAKYGDLETLEWLFTRNQSQTSCFKVIDLASKHNRLDNVKWLHENRTEGCSKAAMIYASTNGNIQLVKWLHENRTEGCDRSAMNNASANGHLETVEWLSRNRSEGCSGRALNQASLNGHLSVVQFLCANFIDSIKDQLQVALINAASFGHIDIVKYLFSHPLIVIDSAINKVFNYDYPEIIYYLFREMKVFYKIERPSQILDVIVLGRLHAFKTIHQLGLCDINSLHFNYAASYKQFEFIKYIHQHVSNKVTNYKSIIRNAFSNVHIDMIRYLIRICPNDLEEIMSLCLNVNRIELIGLYDVVEQLLIESKTTFRLDIRPVVRSGDIDMLKLLIKYQHKYQHADRMLGCRVRKFLPSTFHSDSIKNALDIGDIEMATYLYEELKLVHTGPIKHPFKCLESYHFIYDRFPNLLTKDIIFKVASGGQLDVLKFLLERIQLTVSQDIINRAFDFALQFGQFPMVKYLGSLQSEKICSSLSSSLANRKGYRTVYNYVKDNNYKIG</sequence>
<gene>
    <name evidence="3" type="ORF">PPL_04398</name>
</gene>
<dbReference type="InParanoid" id="D3B7G0"/>
<dbReference type="Pfam" id="PF00179">
    <property type="entry name" value="UQ_con"/>
    <property type="match status" value="1"/>
</dbReference>
<dbReference type="InterPro" id="IPR016135">
    <property type="entry name" value="UBQ-conjugating_enzyme/RWD"/>
</dbReference>
<dbReference type="Pfam" id="PF13637">
    <property type="entry name" value="Ank_4"/>
    <property type="match status" value="1"/>
</dbReference>
<evidence type="ECO:0000259" key="2">
    <source>
        <dbReference type="PROSITE" id="PS50127"/>
    </source>
</evidence>
<dbReference type="SUPFAM" id="SSF54495">
    <property type="entry name" value="UBC-like"/>
    <property type="match status" value="1"/>
</dbReference>
<dbReference type="InterPro" id="IPR057733">
    <property type="entry name" value="UBE2O-like_SH3-B"/>
</dbReference>
<dbReference type="SUPFAM" id="SSF48403">
    <property type="entry name" value="Ankyrin repeat"/>
    <property type="match status" value="1"/>
</dbReference>
<comment type="caution">
    <text evidence="3">The sequence shown here is derived from an EMBL/GenBank/DDBJ whole genome shotgun (WGS) entry which is preliminary data.</text>
</comment>
<dbReference type="PANTHER" id="PTHR46586:SF3">
    <property type="entry name" value="ANKYRIN REPEAT-CONTAINING PROTEIN"/>
    <property type="match status" value="1"/>
</dbReference>
<dbReference type="Gene3D" id="1.25.40.20">
    <property type="entry name" value="Ankyrin repeat-containing domain"/>
    <property type="match status" value="2"/>
</dbReference>
<dbReference type="PANTHER" id="PTHR46586">
    <property type="entry name" value="ANKYRIN REPEAT-CONTAINING PROTEIN"/>
    <property type="match status" value="1"/>
</dbReference>
<feature type="compositionally biased region" description="Low complexity" evidence="1">
    <location>
        <begin position="585"/>
        <end position="608"/>
    </location>
</feature>
<dbReference type="RefSeq" id="XP_020434820.1">
    <property type="nucleotide sequence ID" value="XM_020575300.1"/>
</dbReference>
<dbReference type="SMART" id="SM00212">
    <property type="entry name" value="UBCc"/>
    <property type="match status" value="1"/>
</dbReference>
<dbReference type="InterPro" id="IPR000608">
    <property type="entry name" value="UBC"/>
</dbReference>
<feature type="region of interest" description="Disordered" evidence="1">
    <location>
        <begin position="1"/>
        <end position="29"/>
    </location>
</feature>
<reference evidence="3 4" key="1">
    <citation type="journal article" date="2011" name="Genome Res.">
        <title>Phylogeny-wide analysis of social amoeba genomes highlights ancient origins for complex intercellular communication.</title>
        <authorList>
            <person name="Heidel A.J."/>
            <person name="Lawal H.M."/>
            <person name="Felder M."/>
            <person name="Schilde C."/>
            <person name="Helps N.R."/>
            <person name="Tunggal B."/>
            <person name="Rivero F."/>
            <person name="John U."/>
            <person name="Schleicher M."/>
            <person name="Eichinger L."/>
            <person name="Platzer M."/>
            <person name="Noegel A.A."/>
            <person name="Schaap P."/>
            <person name="Gloeckner G."/>
        </authorList>
    </citation>
    <scope>NUCLEOTIDE SEQUENCE [LARGE SCALE GENOMIC DNA]</scope>
    <source>
        <strain evidence="4">ATCC 26659 / Pp 5 / PN500</strain>
    </source>
</reference>
<organism evidence="3 4">
    <name type="scientific">Heterostelium pallidum (strain ATCC 26659 / Pp 5 / PN500)</name>
    <name type="common">Cellular slime mold</name>
    <name type="synonym">Polysphondylium pallidum</name>
    <dbReference type="NCBI Taxonomy" id="670386"/>
    <lineage>
        <taxon>Eukaryota</taxon>
        <taxon>Amoebozoa</taxon>
        <taxon>Evosea</taxon>
        <taxon>Eumycetozoa</taxon>
        <taxon>Dictyostelia</taxon>
        <taxon>Acytosteliales</taxon>
        <taxon>Acytosteliaceae</taxon>
        <taxon>Heterostelium</taxon>
    </lineage>
</organism>
<dbReference type="GeneID" id="31359885"/>
<keyword evidence="4" id="KW-1185">Reference proteome</keyword>
<feature type="compositionally biased region" description="Acidic residues" evidence="1">
    <location>
        <begin position="60"/>
        <end position="114"/>
    </location>
</feature>
<feature type="region of interest" description="Disordered" evidence="1">
    <location>
        <begin position="750"/>
        <end position="774"/>
    </location>
</feature>
<dbReference type="PROSITE" id="PS50127">
    <property type="entry name" value="UBC_2"/>
    <property type="match status" value="1"/>
</dbReference>